<evidence type="ECO:0000313" key="2">
    <source>
        <dbReference type="EMBL" id="CAE0487669.1"/>
    </source>
</evidence>
<proteinExistence type="predicted"/>
<name>A0A7S3QNK1_DUNTE</name>
<accession>A0A7S3QNK1</accession>
<protein>
    <submittedName>
        <fullName evidence="2">Uncharacterized protein</fullName>
    </submittedName>
</protein>
<feature type="region of interest" description="Disordered" evidence="1">
    <location>
        <begin position="180"/>
        <end position="209"/>
    </location>
</feature>
<organism evidence="2">
    <name type="scientific">Dunaliella tertiolecta</name>
    <name type="common">Green alga</name>
    <dbReference type="NCBI Taxonomy" id="3047"/>
    <lineage>
        <taxon>Eukaryota</taxon>
        <taxon>Viridiplantae</taxon>
        <taxon>Chlorophyta</taxon>
        <taxon>core chlorophytes</taxon>
        <taxon>Chlorophyceae</taxon>
        <taxon>CS clade</taxon>
        <taxon>Chlamydomonadales</taxon>
        <taxon>Dunaliellaceae</taxon>
        <taxon>Dunaliella</taxon>
    </lineage>
</organism>
<evidence type="ECO:0000256" key="1">
    <source>
        <dbReference type="SAM" id="MobiDB-lite"/>
    </source>
</evidence>
<sequence>MEFHRDEQKGRLWGQPGGLVARIRRRILDLPHTASCSLLFEDIAASPSSRLAELSIAEEGPTTFVLSSTALQSRPSTLQRRSTWNHQARDSAHAAHSPGSARPVLRQSTATQTSSLTVSSRLCGSVHDGKQESNVLSKSLPNSHDNTLSKGSAAQLAAKLASKHSSFKASSAVLSKPVLLRPQDRSVSTSGSKDSGGNHSGSDSLDKRGTLTNTAAVSGIIKASGTLARAQAHLGAAQLSHGSNHSSSHGGHGVRAHAGFAQPDKRSLFKPSGRRIQTH</sequence>
<gene>
    <name evidence="2" type="ORF">DTER00134_LOCUS2715</name>
</gene>
<reference evidence="2" key="1">
    <citation type="submission" date="2021-01" db="EMBL/GenBank/DDBJ databases">
        <authorList>
            <person name="Corre E."/>
            <person name="Pelletier E."/>
            <person name="Niang G."/>
            <person name="Scheremetjew M."/>
            <person name="Finn R."/>
            <person name="Kale V."/>
            <person name="Holt S."/>
            <person name="Cochrane G."/>
            <person name="Meng A."/>
            <person name="Brown T."/>
            <person name="Cohen L."/>
        </authorList>
    </citation>
    <scope>NUCLEOTIDE SEQUENCE</scope>
    <source>
        <strain evidence="2">CCMP1320</strain>
    </source>
</reference>
<dbReference type="AlphaFoldDB" id="A0A7S3QNK1"/>
<feature type="region of interest" description="Disordered" evidence="1">
    <location>
        <begin position="70"/>
        <end position="119"/>
    </location>
</feature>
<feature type="region of interest" description="Disordered" evidence="1">
    <location>
        <begin position="237"/>
        <end position="279"/>
    </location>
</feature>
<feature type="compositionally biased region" description="Polar residues" evidence="1">
    <location>
        <begin position="70"/>
        <end position="86"/>
    </location>
</feature>
<feature type="compositionally biased region" description="Polar residues" evidence="1">
    <location>
        <begin position="185"/>
        <end position="203"/>
    </location>
</feature>
<dbReference type="EMBL" id="HBIP01005439">
    <property type="protein sequence ID" value="CAE0487669.1"/>
    <property type="molecule type" value="Transcribed_RNA"/>
</dbReference>
<feature type="compositionally biased region" description="Low complexity" evidence="1">
    <location>
        <begin position="240"/>
        <end position="249"/>
    </location>
</feature>
<feature type="compositionally biased region" description="Polar residues" evidence="1">
    <location>
        <begin position="106"/>
        <end position="119"/>
    </location>
</feature>